<evidence type="ECO:0000313" key="1">
    <source>
        <dbReference type="EMBL" id="GJT36671.1"/>
    </source>
</evidence>
<reference evidence="1" key="2">
    <citation type="submission" date="2022-01" db="EMBL/GenBank/DDBJ databases">
        <authorList>
            <person name="Yamashiro T."/>
            <person name="Shiraishi A."/>
            <person name="Satake H."/>
            <person name="Nakayama K."/>
        </authorList>
    </citation>
    <scope>NUCLEOTIDE SEQUENCE</scope>
</reference>
<gene>
    <name evidence="1" type="ORF">Tco_0927090</name>
</gene>
<name>A0ABQ5DBP5_9ASTR</name>
<dbReference type="EMBL" id="BQNB010015159">
    <property type="protein sequence ID" value="GJT36671.1"/>
    <property type="molecule type" value="Genomic_DNA"/>
</dbReference>
<proteinExistence type="predicted"/>
<organism evidence="1 2">
    <name type="scientific">Tanacetum coccineum</name>
    <dbReference type="NCBI Taxonomy" id="301880"/>
    <lineage>
        <taxon>Eukaryota</taxon>
        <taxon>Viridiplantae</taxon>
        <taxon>Streptophyta</taxon>
        <taxon>Embryophyta</taxon>
        <taxon>Tracheophyta</taxon>
        <taxon>Spermatophyta</taxon>
        <taxon>Magnoliopsida</taxon>
        <taxon>eudicotyledons</taxon>
        <taxon>Gunneridae</taxon>
        <taxon>Pentapetalae</taxon>
        <taxon>asterids</taxon>
        <taxon>campanulids</taxon>
        <taxon>Asterales</taxon>
        <taxon>Asteraceae</taxon>
        <taxon>Asteroideae</taxon>
        <taxon>Anthemideae</taxon>
        <taxon>Anthemidinae</taxon>
        <taxon>Tanacetum</taxon>
    </lineage>
</organism>
<dbReference type="Proteomes" id="UP001151760">
    <property type="component" value="Unassembled WGS sequence"/>
</dbReference>
<accession>A0ABQ5DBP5</accession>
<evidence type="ECO:0000313" key="2">
    <source>
        <dbReference type="Proteomes" id="UP001151760"/>
    </source>
</evidence>
<protein>
    <submittedName>
        <fullName evidence="1">Uncharacterized protein</fullName>
    </submittedName>
</protein>
<reference evidence="1" key="1">
    <citation type="journal article" date="2022" name="Int. J. Mol. Sci.">
        <title>Draft Genome of Tanacetum Coccineum: Genomic Comparison of Closely Related Tanacetum-Family Plants.</title>
        <authorList>
            <person name="Yamashiro T."/>
            <person name="Shiraishi A."/>
            <person name="Nakayama K."/>
            <person name="Satake H."/>
        </authorList>
    </citation>
    <scope>NUCLEOTIDE SEQUENCE</scope>
</reference>
<keyword evidence="2" id="KW-1185">Reference proteome</keyword>
<sequence length="166" mass="16671">MGGVGGGGRICGGELWRAAVARRERGGVVGWGAMVSGGWEWVGLKGGGGWEGVRRGEMGGAWGTGGGGGTGWRWRVWGAGGGEDGCEGDGEGVGYWYVGGGGGGLVVLGGGGLGRSAEAVEGWLGGGFVVWAEFVEFDGVVFDSAWEPWWVKQGGGGYGKVVVWGG</sequence>
<comment type="caution">
    <text evidence="1">The sequence shown here is derived from an EMBL/GenBank/DDBJ whole genome shotgun (WGS) entry which is preliminary data.</text>
</comment>